<evidence type="ECO:0000313" key="3">
    <source>
        <dbReference type="Proteomes" id="UP001344906"/>
    </source>
</evidence>
<sequence length="158" mass="17825">MYKDKEKRYPDIDEAIQANHIAGEAGVVRDMNGLGSALAAPRNIALYQDTSIVELAATLIERIAQNHPFIDGNKRVAFILGSTFLIINGYQIHYRDKQDEMSLAYTIESMVAEKKFEELVRWLETHLEVCDDSANQGVEQIMQQIADEHPEIIAYLGS</sequence>
<proteinExistence type="predicted"/>
<keyword evidence="3" id="KW-1185">Reference proteome</keyword>
<dbReference type="Proteomes" id="UP001344906">
    <property type="component" value="Unassembled WGS sequence"/>
</dbReference>
<dbReference type="SUPFAM" id="SSF140931">
    <property type="entry name" value="Fic-like"/>
    <property type="match status" value="1"/>
</dbReference>
<dbReference type="InterPro" id="IPR006440">
    <property type="entry name" value="Doc"/>
</dbReference>
<dbReference type="RefSeq" id="WP_338253664.1">
    <property type="nucleotide sequence ID" value="NZ_BSRI01000002.1"/>
</dbReference>
<evidence type="ECO:0000259" key="1">
    <source>
        <dbReference type="PROSITE" id="PS51459"/>
    </source>
</evidence>
<dbReference type="Pfam" id="PF02661">
    <property type="entry name" value="Fic"/>
    <property type="match status" value="1"/>
</dbReference>
<dbReference type="InterPro" id="IPR003812">
    <property type="entry name" value="Fido"/>
</dbReference>
<dbReference type="Gene3D" id="1.20.120.1870">
    <property type="entry name" value="Fic/DOC protein, Fido domain"/>
    <property type="match status" value="1"/>
</dbReference>
<comment type="caution">
    <text evidence="2">The sequence shown here is derived from an EMBL/GenBank/DDBJ whole genome shotgun (WGS) entry which is preliminary data.</text>
</comment>
<gene>
    <name evidence="2" type="ORF">KDH_45020</name>
</gene>
<dbReference type="EMBL" id="BSRI01000002">
    <property type="protein sequence ID" value="GLV57666.1"/>
    <property type="molecule type" value="Genomic_DNA"/>
</dbReference>
<dbReference type="InterPro" id="IPR036597">
    <property type="entry name" value="Fido-like_dom_sf"/>
</dbReference>
<dbReference type="NCBIfam" id="TIGR01550">
    <property type="entry name" value="DOC_P1"/>
    <property type="match status" value="1"/>
</dbReference>
<organism evidence="2 3">
    <name type="scientific">Dictyobacter halimunensis</name>
    <dbReference type="NCBI Taxonomy" id="3026934"/>
    <lineage>
        <taxon>Bacteria</taxon>
        <taxon>Bacillati</taxon>
        <taxon>Chloroflexota</taxon>
        <taxon>Ktedonobacteria</taxon>
        <taxon>Ktedonobacterales</taxon>
        <taxon>Dictyobacteraceae</taxon>
        <taxon>Dictyobacter</taxon>
    </lineage>
</organism>
<dbReference type="PANTHER" id="PTHR39426:SF1">
    <property type="entry name" value="HOMOLOGY TO DEATH-ON-CURING PROTEIN OF PHAGE P1"/>
    <property type="match status" value="1"/>
</dbReference>
<protein>
    <recommendedName>
        <fullName evidence="1">Fido domain-containing protein</fullName>
    </recommendedName>
</protein>
<reference evidence="2 3" key="1">
    <citation type="submission" date="2023-02" db="EMBL/GenBank/DDBJ databases">
        <title>Dictyobacter halimunensis sp. nov., a new member of the class Ktedonobacteria from forest soil in a geothermal area.</title>
        <authorList>
            <person name="Rachmania M.K."/>
            <person name="Ningsih F."/>
            <person name="Sakai Y."/>
            <person name="Yabe S."/>
            <person name="Yokota A."/>
            <person name="Sjamsuridzal W."/>
        </authorList>
    </citation>
    <scope>NUCLEOTIDE SEQUENCE [LARGE SCALE GENOMIC DNA]</scope>
    <source>
        <strain evidence="2 3">S3.2.2.5</strain>
    </source>
</reference>
<feature type="domain" description="Fido" evidence="1">
    <location>
        <begin position="4"/>
        <end position="125"/>
    </location>
</feature>
<evidence type="ECO:0000313" key="2">
    <source>
        <dbReference type="EMBL" id="GLV57666.1"/>
    </source>
</evidence>
<name>A0ABQ6FTT1_9CHLR</name>
<dbReference type="PROSITE" id="PS51459">
    <property type="entry name" value="FIDO"/>
    <property type="match status" value="1"/>
</dbReference>
<dbReference type="InterPro" id="IPR053737">
    <property type="entry name" value="Type_II_TA_Toxin"/>
</dbReference>
<accession>A0ABQ6FTT1</accession>
<dbReference type="PANTHER" id="PTHR39426">
    <property type="entry name" value="HOMOLOGY TO DEATH-ON-CURING PROTEIN OF PHAGE P1"/>
    <property type="match status" value="1"/>
</dbReference>